<reference evidence="14" key="2">
    <citation type="journal article" date="2007" name="PLoS Biol.">
        <title>Survey sequencing and comparative analysis of the elephant shark (Callorhinchus milii) genome.</title>
        <authorList>
            <person name="Venkatesh B."/>
            <person name="Kirkness E.F."/>
            <person name="Loh Y.H."/>
            <person name="Halpern A.L."/>
            <person name="Lee A.P."/>
            <person name="Johnson J."/>
            <person name="Dandona N."/>
            <person name="Viswanathan L.D."/>
            <person name="Tay A."/>
            <person name="Venter J.C."/>
            <person name="Strausberg R.L."/>
            <person name="Brenner S."/>
        </authorList>
    </citation>
    <scope>NUCLEOTIDE SEQUENCE [LARGE SCALE GENOMIC DNA]</scope>
</reference>
<feature type="domain" description="Peptidase M14" evidence="12">
    <location>
        <begin position="30"/>
        <end position="314"/>
    </location>
</feature>
<gene>
    <name evidence="13" type="primary">LOC103184619</name>
</gene>
<evidence type="ECO:0000256" key="6">
    <source>
        <dbReference type="ARBA" id="ARBA00022801"/>
    </source>
</evidence>
<evidence type="ECO:0000256" key="1">
    <source>
        <dbReference type="ARBA" id="ARBA00001947"/>
    </source>
</evidence>
<dbReference type="GO" id="GO:0016485">
    <property type="term" value="P:protein processing"/>
    <property type="evidence" value="ECO:0007669"/>
    <property type="project" value="TreeGrafter"/>
</dbReference>
<feature type="signal peptide" evidence="11">
    <location>
        <begin position="1"/>
        <end position="25"/>
    </location>
</feature>
<reference evidence="14" key="1">
    <citation type="journal article" date="2006" name="Science">
        <title>Ancient noncoding elements conserved in the human genome.</title>
        <authorList>
            <person name="Venkatesh B."/>
            <person name="Kirkness E.F."/>
            <person name="Loh Y.H."/>
            <person name="Halpern A.L."/>
            <person name="Lee A.P."/>
            <person name="Johnson J."/>
            <person name="Dandona N."/>
            <person name="Viswanathan L.D."/>
            <person name="Tay A."/>
            <person name="Venter J.C."/>
            <person name="Strausberg R.L."/>
            <person name="Brenner S."/>
        </authorList>
    </citation>
    <scope>NUCLEOTIDE SEQUENCE [LARGE SCALE GENOMIC DNA]</scope>
</reference>
<evidence type="ECO:0000256" key="4">
    <source>
        <dbReference type="ARBA" id="ARBA00022670"/>
    </source>
</evidence>
<feature type="active site" description="Proton donor/acceptor" evidence="10">
    <location>
        <position position="284"/>
    </location>
</feature>
<dbReference type="Ensembl" id="ENSCMIT00000032729.1">
    <property type="protein sequence ID" value="ENSCMIP00000032237.1"/>
    <property type="gene ID" value="ENSCMIG00000013772.1"/>
</dbReference>
<dbReference type="Pfam" id="PF00246">
    <property type="entry name" value="Peptidase_M14"/>
    <property type="match status" value="1"/>
</dbReference>
<evidence type="ECO:0000313" key="14">
    <source>
        <dbReference type="Proteomes" id="UP000314986"/>
    </source>
</evidence>
<dbReference type="PROSITE" id="PS00133">
    <property type="entry name" value="CARBOXYPEPT_ZN_2"/>
    <property type="match status" value="1"/>
</dbReference>
<keyword evidence="9" id="KW-0325">Glycoprotein</keyword>
<reference evidence="14" key="3">
    <citation type="journal article" date="2014" name="Nature">
        <title>Elephant shark genome provides unique insights into gnathostome evolution.</title>
        <authorList>
            <consortium name="International Elephant Shark Genome Sequencing Consortium"/>
            <person name="Venkatesh B."/>
            <person name="Lee A.P."/>
            <person name="Ravi V."/>
            <person name="Maurya A.K."/>
            <person name="Lian M.M."/>
            <person name="Swann J.B."/>
            <person name="Ohta Y."/>
            <person name="Flajnik M.F."/>
            <person name="Sutoh Y."/>
            <person name="Kasahara M."/>
            <person name="Hoon S."/>
            <person name="Gangu V."/>
            <person name="Roy S.W."/>
            <person name="Irimia M."/>
            <person name="Korzh V."/>
            <person name="Kondrychyn I."/>
            <person name="Lim Z.W."/>
            <person name="Tay B.H."/>
            <person name="Tohari S."/>
            <person name="Kong K.W."/>
            <person name="Ho S."/>
            <person name="Lorente-Galdos B."/>
            <person name="Quilez J."/>
            <person name="Marques-Bonet T."/>
            <person name="Raney B.J."/>
            <person name="Ingham P.W."/>
            <person name="Tay A."/>
            <person name="Hillier L.W."/>
            <person name="Minx P."/>
            <person name="Boehm T."/>
            <person name="Wilson R.K."/>
            <person name="Brenner S."/>
            <person name="Warren W.C."/>
        </authorList>
    </citation>
    <scope>NUCLEOTIDE SEQUENCE [LARGE SCALE GENOMIC DNA]</scope>
</reference>
<keyword evidence="4" id="KW-0645">Protease</keyword>
<dbReference type="PRINTS" id="PR00765">
    <property type="entry name" value="CRBOXYPTASEA"/>
</dbReference>
<evidence type="ECO:0000256" key="2">
    <source>
        <dbReference type="ARBA" id="ARBA00005988"/>
    </source>
</evidence>
<evidence type="ECO:0000256" key="10">
    <source>
        <dbReference type="PROSITE-ProRule" id="PRU01379"/>
    </source>
</evidence>
<name>A0A4W3ISA1_CALMI</name>
<reference evidence="13" key="5">
    <citation type="submission" date="2025-09" db="UniProtKB">
        <authorList>
            <consortium name="Ensembl"/>
        </authorList>
    </citation>
    <scope>IDENTIFICATION</scope>
</reference>
<comment type="cofactor">
    <cofactor evidence="1">
        <name>Zn(2+)</name>
        <dbReference type="ChEBI" id="CHEBI:29105"/>
    </cofactor>
</comment>
<dbReference type="GO" id="GO:0004181">
    <property type="term" value="F:metallocarboxypeptidase activity"/>
    <property type="evidence" value="ECO:0007669"/>
    <property type="project" value="InterPro"/>
</dbReference>
<dbReference type="InParanoid" id="A0A4W3ISA1"/>
<accession>A0A4W3ISA1</accession>
<sequence>MATTLQDWNCTVFCVLALLLQYSWAGLDFSYHHTAKLDSFLCDVNQSYPSITHLYSIGKSVEGRNLWVVAIGETPKYHRVGIPEVKYIGNIHGNEVSREMLLHLIDYLVTSYGNDTNITKLISSARIHILPSMNPDGFEASVVGKCGGKLGRYNKNHVDLNRNFPDAFGNNTSPRQPETEAIMSWIRRETFVLSASLHGGAILTAYPFDNNEEGINRYSECPDDDVFKALAKVYSINHSIMHKGNFCKMKFQDGVTNGAEWYIVKGSMQDYNYVWGHCYELTIELSCCKYPAAKHLPVYWKQNRAALLLLIKHVHLGLKGRVLDQKGNPISNAIVKLVGRNSIYPYETNSLGEYYRLLLPGHYTFQVRDEKGLHSLVITCITFNEQKYLPKTNNTEQIEFANNHHRSRAVSPMTYPAPRQSLYSCLSYRLKQRVLSP</sequence>
<organism evidence="13 14">
    <name type="scientific">Callorhinchus milii</name>
    <name type="common">Ghost shark</name>
    <dbReference type="NCBI Taxonomy" id="7868"/>
    <lineage>
        <taxon>Eukaryota</taxon>
        <taxon>Metazoa</taxon>
        <taxon>Chordata</taxon>
        <taxon>Craniata</taxon>
        <taxon>Vertebrata</taxon>
        <taxon>Chondrichthyes</taxon>
        <taxon>Holocephali</taxon>
        <taxon>Chimaeriformes</taxon>
        <taxon>Callorhinchidae</taxon>
        <taxon>Callorhinchus</taxon>
    </lineage>
</organism>
<dbReference type="FunFam" id="3.40.630.10:FF:000020">
    <property type="entry name" value="Carboxypeptidase D"/>
    <property type="match status" value="1"/>
</dbReference>
<evidence type="ECO:0000256" key="7">
    <source>
        <dbReference type="ARBA" id="ARBA00022833"/>
    </source>
</evidence>
<evidence type="ECO:0000256" key="11">
    <source>
        <dbReference type="SAM" id="SignalP"/>
    </source>
</evidence>
<keyword evidence="7" id="KW-0862">Zinc</keyword>
<evidence type="ECO:0000256" key="9">
    <source>
        <dbReference type="ARBA" id="ARBA00023180"/>
    </source>
</evidence>
<keyword evidence="6" id="KW-0378">Hydrolase</keyword>
<dbReference type="Gene3D" id="3.40.630.10">
    <property type="entry name" value="Zn peptidases"/>
    <property type="match status" value="1"/>
</dbReference>
<reference evidence="13" key="4">
    <citation type="submission" date="2025-08" db="UniProtKB">
        <authorList>
            <consortium name="Ensembl"/>
        </authorList>
    </citation>
    <scope>IDENTIFICATION</scope>
</reference>
<dbReference type="Proteomes" id="UP000314986">
    <property type="component" value="Unassembled WGS sequence"/>
</dbReference>
<keyword evidence="8" id="KW-0482">Metalloprotease</keyword>
<dbReference type="SUPFAM" id="SSF53187">
    <property type="entry name" value="Zn-dependent exopeptidases"/>
    <property type="match status" value="1"/>
</dbReference>
<keyword evidence="3" id="KW-0121">Carboxypeptidase</keyword>
<keyword evidence="11" id="KW-0732">Signal</keyword>
<evidence type="ECO:0000259" key="12">
    <source>
        <dbReference type="PROSITE" id="PS52035"/>
    </source>
</evidence>
<evidence type="ECO:0000256" key="8">
    <source>
        <dbReference type="ARBA" id="ARBA00023049"/>
    </source>
</evidence>
<protein>
    <submittedName>
        <fullName evidence="13">Carboxypeptidase M-like</fullName>
    </submittedName>
</protein>
<dbReference type="PANTHER" id="PTHR11532">
    <property type="entry name" value="PROTEASE M14 CARBOXYPEPTIDASE"/>
    <property type="match status" value="1"/>
</dbReference>
<comment type="similarity">
    <text evidence="2 10">Belongs to the peptidase M14 family.</text>
</comment>
<keyword evidence="5" id="KW-0479">Metal-binding</keyword>
<evidence type="ECO:0000256" key="5">
    <source>
        <dbReference type="ARBA" id="ARBA00022723"/>
    </source>
</evidence>
<dbReference type="InterPro" id="IPR000834">
    <property type="entry name" value="Peptidase_M14"/>
</dbReference>
<dbReference type="GO" id="GO:0008270">
    <property type="term" value="F:zinc ion binding"/>
    <property type="evidence" value="ECO:0007669"/>
    <property type="project" value="InterPro"/>
</dbReference>
<dbReference type="InterPro" id="IPR057247">
    <property type="entry name" value="CARBOXYPEPT_ZN_2"/>
</dbReference>
<dbReference type="GO" id="GO:0006518">
    <property type="term" value="P:peptide metabolic process"/>
    <property type="evidence" value="ECO:0007669"/>
    <property type="project" value="TreeGrafter"/>
</dbReference>
<dbReference type="OMA" id="GHEPYLT"/>
<dbReference type="GO" id="GO:0005615">
    <property type="term" value="C:extracellular space"/>
    <property type="evidence" value="ECO:0007669"/>
    <property type="project" value="TreeGrafter"/>
</dbReference>
<dbReference type="Gene3D" id="2.60.40.1120">
    <property type="entry name" value="Carboxypeptidase-like, regulatory domain"/>
    <property type="match status" value="1"/>
</dbReference>
<evidence type="ECO:0000313" key="13">
    <source>
        <dbReference type="Ensembl" id="ENSCMIP00000032237.1"/>
    </source>
</evidence>
<proteinExistence type="inferred from homology"/>
<dbReference type="InterPro" id="IPR050753">
    <property type="entry name" value="Peptidase_M14_domain"/>
</dbReference>
<dbReference type="PROSITE" id="PS52035">
    <property type="entry name" value="PEPTIDASE_M14"/>
    <property type="match status" value="1"/>
</dbReference>
<dbReference type="AlphaFoldDB" id="A0A4W3ISA1"/>
<dbReference type="PANTHER" id="PTHR11532:SF84">
    <property type="entry name" value="CARBOXYPEPTIDASE M"/>
    <property type="match status" value="1"/>
</dbReference>
<evidence type="ECO:0000256" key="3">
    <source>
        <dbReference type="ARBA" id="ARBA00022645"/>
    </source>
</evidence>
<dbReference type="InterPro" id="IPR008969">
    <property type="entry name" value="CarboxyPept-like_regulatory"/>
</dbReference>
<feature type="chain" id="PRO_5021438866" evidence="11">
    <location>
        <begin position="26"/>
        <end position="437"/>
    </location>
</feature>
<keyword evidence="14" id="KW-1185">Reference proteome</keyword>
<dbReference type="STRING" id="7868.ENSCMIP00000032237"/>
<dbReference type="SMART" id="SM00631">
    <property type="entry name" value="Zn_pept"/>
    <property type="match status" value="1"/>
</dbReference>
<dbReference type="GeneTree" id="ENSGT00940000158580"/>
<dbReference type="SUPFAM" id="SSF49464">
    <property type="entry name" value="Carboxypeptidase regulatory domain-like"/>
    <property type="match status" value="1"/>
</dbReference>